<accession>A0ABX8A931</accession>
<protein>
    <submittedName>
        <fullName evidence="2">Uncharacterized protein</fullName>
    </submittedName>
</protein>
<dbReference type="EMBL" id="CP036498">
    <property type="protein sequence ID" value="QUS40238.1"/>
    <property type="molecule type" value="Genomic_DNA"/>
</dbReference>
<organism evidence="2 3">
    <name type="scientific">Tardiphaga alba</name>
    <dbReference type="NCBI Taxonomy" id="340268"/>
    <lineage>
        <taxon>Bacteria</taxon>
        <taxon>Pseudomonadati</taxon>
        <taxon>Pseudomonadota</taxon>
        <taxon>Alphaproteobacteria</taxon>
        <taxon>Hyphomicrobiales</taxon>
        <taxon>Nitrobacteraceae</taxon>
        <taxon>Tardiphaga</taxon>
    </lineage>
</organism>
<name>A0ABX8A931_9BRAD</name>
<keyword evidence="3" id="KW-1185">Reference proteome</keyword>
<proteinExistence type="predicted"/>
<sequence length="85" mass="9711">MMRALILTALMSVAASDSALCERLDKRFGAERERGYRAEREFESRDSGFRNKDRANFLGSKQPEQSRPELPRQDLQAPLAIGLQR</sequence>
<reference evidence="2 3" key="1">
    <citation type="submission" date="2019-02" db="EMBL/GenBank/DDBJ databases">
        <title>Emended description of the genus Rhodopseudomonas and description of Rhodopseudomonas albus sp. nov., a non-phototrophic, heavy-metal-tolerant bacterium isolated from garden soil.</title>
        <authorList>
            <person name="Bao Z."/>
            <person name="Cao W.W."/>
            <person name="Sato Y."/>
            <person name="Nishizawa T."/>
            <person name="Zhao J."/>
            <person name="Guo Y."/>
            <person name="Ohta H."/>
        </authorList>
    </citation>
    <scope>NUCLEOTIDE SEQUENCE [LARGE SCALE GENOMIC DNA]</scope>
    <source>
        <strain evidence="2 3">SK50-23</strain>
    </source>
</reference>
<feature type="compositionally biased region" description="Basic and acidic residues" evidence="1">
    <location>
        <begin position="35"/>
        <end position="55"/>
    </location>
</feature>
<dbReference type="RefSeq" id="WP_211908819.1">
    <property type="nucleotide sequence ID" value="NZ_CP036498.1"/>
</dbReference>
<gene>
    <name evidence="2" type="ORF">RPMA_16400</name>
</gene>
<evidence type="ECO:0000313" key="3">
    <source>
        <dbReference type="Proteomes" id="UP000682843"/>
    </source>
</evidence>
<feature type="region of interest" description="Disordered" evidence="1">
    <location>
        <begin position="35"/>
        <end position="85"/>
    </location>
</feature>
<dbReference type="Proteomes" id="UP000682843">
    <property type="component" value="Chromosome"/>
</dbReference>
<evidence type="ECO:0000256" key="1">
    <source>
        <dbReference type="SAM" id="MobiDB-lite"/>
    </source>
</evidence>
<evidence type="ECO:0000313" key="2">
    <source>
        <dbReference type="EMBL" id="QUS40238.1"/>
    </source>
</evidence>